<name>A0A0E0JZL8_ORYPU</name>
<evidence type="ECO:0008006" key="4">
    <source>
        <dbReference type="Google" id="ProtNLM"/>
    </source>
</evidence>
<dbReference type="Gene3D" id="3.40.50.1820">
    <property type="entry name" value="alpha/beta hydrolase"/>
    <property type="match status" value="2"/>
</dbReference>
<evidence type="ECO:0000313" key="2">
    <source>
        <dbReference type="EnsemblPlants" id="OPUNC02G14330.1"/>
    </source>
</evidence>
<dbReference type="HOGENOM" id="CLU_008523_0_1_1"/>
<dbReference type="AlphaFoldDB" id="A0A0E0JZL8"/>
<dbReference type="SUPFAM" id="SSF53474">
    <property type="entry name" value="alpha/beta-Hydrolases"/>
    <property type="match status" value="1"/>
</dbReference>
<dbReference type="EnsemblPlants" id="OPUNC02G14330.1">
    <property type="protein sequence ID" value="OPUNC02G14330.1"/>
    <property type="gene ID" value="OPUNC02G14330"/>
</dbReference>
<proteinExistence type="inferred from homology"/>
<dbReference type="InterPro" id="IPR001563">
    <property type="entry name" value="Peptidase_S10"/>
</dbReference>
<comment type="similarity">
    <text evidence="1">Belongs to the peptidase S10 family.</text>
</comment>
<dbReference type="eggNOG" id="KOG1282">
    <property type="taxonomic scope" value="Eukaryota"/>
</dbReference>
<keyword evidence="3" id="KW-1185">Reference proteome</keyword>
<dbReference type="OMA" id="EYGLECN"/>
<dbReference type="GO" id="GO:0019748">
    <property type="term" value="P:secondary metabolic process"/>
    <property type="evidence" value="ECO:0007669"/>
    <property type="project" value="TreeGrafter"/>
</dbReference>
<dbReference type="GO" id="GO:0004185">
    <property type="term" value="F:serine-type carboxypeptidase activity"/>
    <property type="evidence" value="ECO:0007669"/>
    <property type="project" value="InterPro"/>
</dbReference>
<accession>A0A0E0JZL8</accession>
<dbReference type="PANTHER" id="PTHR11802:SF236">
    <property type="entry name" value="OS02G0463500 PROTEIN"/>
    <property type="match status" value="1"/>
</dbReference>
<dbReference type="Gene3D" id="3.40.50.12670">
    <property type="match status" value="1"/>
</dbReference>
<dbReference type="Gramene" id="OPUNC02G14330.1">
    <property type="protein sequence ID" value="OPUNC02G14330.1"/>
    <property type="gene ID" value="OPUNC02G14330"/>
</dbReference>
<reference evidence="2" key="1">
    <citation type="submission" date="2015-04" db="UniProtKB">
        <authorList>
            <consortium name="EnsemblPlants"/>
        </authorList>
    </citation>
    <scope>IDENTIFICATION</scope>
</reference>
<evidence type="ECO:0000256" key="1">
    <source>
        <dbReference type="ARBA" id="ARBA00009431"/>
    </source>
</evidence>
<evidence type="ECO:0000313" key="3">
    <source>
        <dbReference type="Proteomes" id="UP000026962"/>
    </source>
</evidence>
<dbReference type="GO" id="GO:0006508">
    <property type="term" value="P:proteolysis"/>
    <property type="evidence" value="ECO:0007669"/>
    <property type="project" value="InterPro"/>
</dbReference>
<dbReference type="PANTHER" id="PTHR11802">
    <property type="entry name" value="SERINE PROTEASE FAMILY S10 SERINE CARBOXYPEPTIDASE"/>
    <property type="match status" value="1"/>
</dbReference>
<dbReference type="GO" id="GO:0016747">
    <property type="term" value="F:acyltransferase activity, transferring groups other than amino-acyl groups"/>
    <property type="evidence" value="ECO:0007669"/>
    <property type="project" value="TreeGrafter"/>
</dbReference>
<dbReference type="Pfam" id="PF00450">
    <property type="entry name" value="Peptidase_S10"/>
    <property type="match status" value="2"/>
</dbReference>
<dbReference type="InterPro" id="IPR029058">
    <property type="entry name" value="AB_hydrolase_fold"/>
</dbReference>
<dbReference type="Proteomes" id="UP000026962">
    <property type="component" value="Chromosome 2"/>
</dbReference>
<protein>
    <recommendedName>
        <fullName evidence="4">Serine carboxypeptidase-like</fullName>
    </recommendedName>
</protein>
<organism evidence="2">
    <name type="scientific">Oryza punctata</name>
    <name type="common">Red rice</name>
    <dbReference type="NCBI Taxonomy" id="4537"/>
    <lineage>
        <taxon>Eukaryota</taxon>
        <taxon>Viridiplantae</taxon>
        <taxon>Streptophyta</taxon>
        <taxon>Embryophyta</taxon>
        <taxon>Tracheophyta</taxon>
        <taxon>Spermatophyta</taxon>
        <taxon>Magnoliopsida</taxon>
        <taxon>Liliopsida</taxon>
        <taxon>Poales</taxon>
        <taxon>Poaceae</taxon>
        <taxon>BOP clade</taxon>
        <taxon>Oryzoideae</taxon>
        <taxon>Oryzeae</taxon>
        <taxon>Oryzinae</taxon>
        <taxon>Oryza</taxon>
    </lineage>
</organism>
<reference evidence="2" key="2">
    <citation type="submission" date="2018-05" db="EMBL/GenBank/DDBJ databases">
        <title>OpunRS2 (Oryza punctata Reference Sequence Version 2).</title>
        <authorList>
            <person name="Zhang J."/>
            <person name="Kudrna D."/>
            <person name="Lee S."/>
            <person name="Talag J."/>
            <person name="Welchert J."/>
            <person name="Wing R.A."/>
        </authorList>
    </citation>
    <scope>NUCLEOTIDE SEQUENCE [LARGE SCALE GENOMIC DNA]</scope>
</reference>
<sequence>MRRLFSYHFDQSKLEMPKMVRASTAISPGRVVAAGAAALVVVLLCAAPLPAAVGAAPAGAEVSEFPGFDCELPSKHYAGYITVGHQQQKRHMYYYFATSERNLTTDPVIIWINGGPACSGFSAFLHSIGPFKIEGPMIHARDEPRAKLNPFSWTKWFSEYLEFLSNPFYIAGCSYSGVIVPGYSLCNPAVDVEIENNAFVPYAFRMGLISDELYQNLVSTCNGKYWNNKGPPCLANLEQFHKQISGINMEHILCPPCRYRMGITKEANEEYDFGQMFELLSESSEYGLECNNQELVLEKLFDTKSSRDKLHAKPIEISQKWKRCPNFIQYTRDIPTLTEYHLNVTSKGYRVFLYSGDHALLVPFSATLEWLKTLNYKEVEKWHPWFVEKQIAGELAMSHQITCHLKYLLPIKDG</sequence>